<comment type="similarity">
    <text evidence="1">Belongs to the glycosyltransferase 2 family. WaaE/KdtX subfamily.</text>
</comment>
<evidence type="ECO:0000256" key="1">
    <source>
        <dbReference type="ARBA" id="ARBA00038494"/>
    </source>
</evidence>
<feature type="transmembrane region" description="Helical" evidence="2">
    <location>
        <begin position="332"/>
        <end position="357"/>
    </location>
</feature>
<feature type="domain" description="Glycosyltransferase 2-like" evidence="3">
    <location>
        <begin position="40"/>
        <end position="170"/>
    </location>
</feature>
<dbReference type="RefSeq" id="WP_104813857.1">
    <property type="nucleotide sequence ID" value="NZ_MQUB01000001.1"/>
</dbReference>
<reference evidence="4 5" key="1">
    <citation type="submission" date="2016-11" db="EMBL/GenBank/DDBJ databases">
        <title>Trade-off between light-utilization and light-protection in marine flavobacteria.</title>
        <authorList>
            <person name="Kumagai Y."/>
        </authorList>
    </citation>
    <scope>NUCLEOTIDE SEQUENCE [LARGE SCALE GENOMIC DNA]</scope>
    <source>
        <strain evidence="4 5">NBRC 107741</strain>
    </source>
</reference>
<dbReference type="InterPro" id="IPR029044">
    <property type="entry name" value="Nucleotide-diphossugar_trans"/>
</dbReference>
<gene>
    <name evidence="4" type="ORF">BST85_01735</name>
</gene>
<keyword evidence="2" id="KW-0812">Transmembrane</keyword>
<keyword evidence="2" id="KW-0472">Membrane</keyword>
<organism evidence="4 5">
    <name type="scientific">Aureitalea marina</name>
    <dbReference type="NCBI Taxonomy" id="930804"/>
    <lineage>
        <taxon>Bacteria</taxon>
        <taxon>Pseudomonadati</taxon>
        <taxon>Bacteroidota</taxon>
        <taxon>Flavobacteriia</taxon>
        <taxon>Flavobacteriales</taxon>
        <taxon>Flavobacteriaceae</taxon>
        <taxon>Aureitalea</taxon>
    </lineage>
</organism>
<dbReference type="AlphaFoldDB" id="A0A2S7KTF4"/>
<name>A0A2S7KTF4_9FLAO</name>
<dbReference type="Proteomes" id="UP000239800">
    <property type="component" value="Unassembled WGS sequence"/>
</dbReference>
<keyword evidence="2" id="KW-1133">Transmembrane helix</keyword>
<keyword evidence="4" id="KW-0808">Transferase</keyword>
<dbReference type="InterPro" id="IPR001173">
    <property type="entry name" value="Glyco_trans_2-like"/>
</dbReference>
<protein>
    <submittedName>
        <fullName evidence="4">Glycosyl transferase family 2</fullName>
    </submittedName>
</protein>
<dbReference type="SUPFAM" id="SSF53448">
    <property type="entry name" value="Nucleotide-diphospho-sugar transferases"/>
    <property type="match status" value="1"/>
</dbReference>
<dbReference type="GO" id="GO:0016740">
    <property type="term" value="F:transferase activity"/>
    <property type="evidence" value="ECO:0007669"/>
    <property type="project" value="UniProtKB-KW"/>
</dbReference>
<dbReference type="PANTHER" id="PTHR43630:SF2">
    <property type="entry name" value="GLYCOSYLTRANSFERASE"/>
    <property type="match status" value="1"/>
</dbReference>
<dbReference type="EMBL" id="MQUB01000001">
    <property type="protein sequence ID" value="PQB05911.1"/>
    <property type="molecule type" value="Genomic_DNA"/>
</dbReference>
<feature type="transmembrane region" description="Helical" evidence="2">
    <location>
        <begin position="6"/>
        <end position="27"/>
    </location>
</feature>
<evidence type="ECO:0000313" key="4">
    <source>
        <dbReference type="EMBL" id="PQB05911.1"/>
    </source>
</evidence>
<dbReference type="Gene3D" id="3.90.550.10">
    <property type="entry name" value="Spore Coat Polysaccharide Biosynthesis Protein SpsA, Chain A"/>
    <property type="match status" value="1"/>
</dbReference>
<sequence length="363" mass="41673">MIGFYLLIVCVLINLYFYSRFLPLAFYKGSDKPQKGFPASLIVCAKNEAEQLEKHIPLWLEQQHPDFELILINDRSSDETLKVMESWAVKDKRISIVNVRENETFWANKKYALTLGIKRATHPRLIFTDADCRPASKQWLGAMSAQLDQKQELVLGYGPYENRPGFLNRLIRYETAMTGVQYLSAALRGKAYMGVGRNLAYTSSLFFKQSGFMSHMNLASGDDDLFVNQASTSDNTNVCLNVKAFTYSIPKDNLAEWIRQKRRHITTATNYSLGQRISLTLYFLSNWAFWPLVVLGFILLPWWWIAPLALVRIIAQYAVTGLSFKQLNEKGLLALTPLLELVLVWLQLIIFISNLMAKPKHWK</sequence>
<feature type="transmembrane region" description="Helical" evidence="2">
    <location>
        <begin position="281"/>
        <end position="305"/>
    </location>
</feature>
<dbReference type="OrthoDB" id="9800276at2"/>
<keyword evidence="5" id="KW-1185">Reference proteome</keyword>
<evidence type="ECO:0000256" key="2">
    <source>
        <dbReference type="SAM" id="Phobius"/>
    </source>
</evidence>
<accession>A0A2S7KTF4</accession>
<evidence type="ECO:0000259" key="3">
    <source>
        <dbReference type="Pfam" id="PF00535"/>
    </source>
</evidence>
<evidence type="ECO:0000313" key="5">
    <source>
        <dbReference type="Proteomes" id="UP000239800"/>
    </source>
</evidence>
<dbReference type="PANTHER" id="PTHR43630">
    <property type="entry name" value="POLY-BETA-1,6-N-ACETYL-D-GLUCOSAMINE SYNTHASE"/>
    <property type="match status" value="1"/>
</dbReference>
<proteinExistence type="inferred from homology"/>
<dbReference type="Pfam" id="PF00535">
    <property type="entry name" value="Glycos_transf_2"/>
    <property type="match status" value="1"/>
</dbReference>
<comment type="caution">
    <text evidence="4">The sequence shown here is derived from an EMBL/GenBank/DDBJ whole genome shotgun (WGS) entry which is preliminary data.</text>
</comment>